<dbReference type="Gene3D" id="3.30.479.30">
    <property type="entry name" value="Band 7 domain"/>
    <property type="match status" value="1"/>
</dbReference>
<proteinExistence type="inferred from homology"/>
<dbReference type="GO" id="GO:0005886">
    <property type="term" value="C:plasma membrane"/>
    <property type="evidence" value="ECO:0007669"/>
    <property type="project" value="InterPro"/>
</dbReference>
<reference evidence="3" key="1">
    <citation type="journal article" date="2015" name="Nature">
        <title>Complex archaea that bridge the gap between prokaryotes and eukaryotes.</title>
        <authorList>
            <person name="Spang A."/>
            <person name="Saw J.H."/>
            <person name="Jorgensen S.L."/>
            <person name="Zaremba-Niedzwiedzka K."/>
            <person name="Martijn J."/>
            <person name="Lind A.E."/>
            <person name="van Eijk R."/>
            <person name="Schleper C."/>
            <person name="Guy L."/>
            <person name="Ettema T.J."/>
        </authorList>
    </citation>
    <scope>NUCLEOTIDE SEQUENCE</scope>
</reference>
<dbReference type="SUPFAM" id="SSF117892">
    <property type="entry name" value="Band 7/SPFH domain"/>
    <property type="match status" value="1"/>
</dbReference>
<name>A0A0F9MDW9_9ZZZZ</name>
<protein>
    <recommendedName>
        <fullName evidence="2">Band 7 domain-containing protein</fullName>
    </recommendedName>
</protein>
<comment type="similarity">
    <text evidence="1">Belongs to the band 7/mec-2 family.</text>
</comment>
<organism evidence="3">
    <name type="scientific">marine sediment metagenome</name>
    <dbReference type="NCBI Taxonomy" id="412755"/>
    <lineage>
        <taxon>unclassified sequences</taxon>
        <taxon>metagenomes</taxon>
        <taxon>ecological metagenomes</taxon>
    </lineage>
</organism>
<dbReference type="SMART" id="SM00244">
    <property type="entry name" value="PHB"/>
    <property type="match status" value="1"/>
</dbReference>
<dbReference type="InterPro" id="IPR036013">
    <property type="entry name" value="Band_7/SPFH_dom_sf"/>
</dbReference>
<dbReference type="PANTHER" id="PTHR10264:SF19">
    <property type="entry name" value="AT06885P-RELATED"/>
    <property type="match status" value="1"/>
</dbReference>
<gene>
    <name evidence="3" type="ORF">LCGC14_1396920</name>
</gene>
<evidence type="ECO:0000313" key="3">
    <source>
        <dbReference type="EMBL" id="KKM74785.1"/>
    </source>
</evidence>
<feature type="domain" description="Band 7" evidence="2">
    <location>
        <begin position="16"/>
        <end position="171"/>
    </location>
</feature>
<dbReference type="AlphaFoldDB" id="A0A0F9MDW9"/>
<evidence type="ECO:0000259" key="2">
    <source>
        <dbReference type="SMART" id="SM00244"/>
    </source>
</evidence>
<sequence length="175" mass="19791">MEWLRQIIEKLLSIFPRLLIINPDEAGFRVTLGKYVSPVGPGWYIHWPLIQEIDTITVTPQVKDVRVQSVWSSDHINLCIGLAIKYRIKDAKAAQLNIQDYDQSLQNSALVACVEYVTDHLKDEIIILDMNESLTKILQAKARGWGIDVQDVSVTDVGIARNIRLLTNPAIVSEE</sequence>
<accession>A0A0F9MDW9</accession>
<evidence type="ECO:0000256" key="1">
    <source>
        <dbReference type="ARBA" id="ARBA00008164"/>
    </source>
</evidence>
<dbReference type="InterPro" id="IPR001107">
    <property type="entry name" value="Band_7"/>
</dbReference>
<dbReference type="PANTHER" id="PTHR10264">
    <property type="entry name" value="BAND 7 PROTEIN-RELATED"/>
    <property type="match status" value="1"/>
</dbReference>
<dbReference type="InterPro" id="IPR043202">
    <property type="entry name" value="Band-7_stomatin-like"/>
</dbReference>
<comment type="caution">
    <text evidence="3">The sequence shown here is derived from an EMBL/GenBank/DDBJ whole genome shotgun (WGS) entry which is preliminary data.</text>
</comment>
<dbReference type="EMBL" id="LAZR01009082">
    <property type="protein sequence ID" value="KKM74785.1"/>
    <property type="molecule type" value="Genomic_DNA"/>
</dbReference>
<dbReference type="Pfam" id="PF01145">
    <property type="entry name" value="Band_7"/>
    <property type="match status" value="1"/>
</dbReference>